<organism evidence="1 2">
    <name type="scientific">Ceriporiopsis subvermispora (strain B)</name>
    <name type="common">White-rot fungus</name>
    <name type="synonym">Gelatoporia subvermispora</name>
    <dbReference type="NCBI Taxonomy" id="914234"/>
    <lineage>
        <taxon>Eukaryota</taxon>
        <taxon>Fungi</taxon>
        <taxon>Dikarya</taxon>
        <taxon>Basidiomycota</taxon>
        <taxon>Agaricomycotina</taxon>
        <taxon>Agaricomycetes</taxon>
        <taxon>Polyporales</taxon>
        <taxon>Gelatoporiaceae</taxon>
        <taxon>Gelatoporia</taxon>
    </lineage>
</organism>
<reference evidence="1 2" key="1">
    <citation type="journal article" date="2012" name="Proc. Natl. Acad. Sci. U.S.A.">
        <title>Comparative genomics of Ceriporiopsis subvermispora and Phanerochaete chrysosporium provide insight into selective ligninolysis.</title>
        <authorList>
            <person name="Fernandez-Fueyo E."/>
            <person name="Ruiz-Duenas F.J."/>
            <person name="Ferreira P."/>
            <person name="Floudas D."/>
            <person name="Hibbett D.S."/>
            <person name="Canessa P."/>
            <person name="Larrondo L.F."/>
            <person name="James T.Y."/>
            <person name="Seelenfreund D."/>
            <person name="Lobos S."/>
            <person name="Polanco R."/>
            <person name="Tello M."/>
            <person name="Honda Y."/>
            <person name="Watanabe T."/>
            <person name="Watanabe T."/>
            <person name="Ryu J.S."/>
            <person name="Kubicek C.P."/>
            <person name="Schmoll M."/>
            <person name="Gaskell J."/>
            <person name="Hammel K.E."/>
            <person name="St John F.J."/>
            <person name="Vanden Wymelenberg A."/>
            <person name="Sabat G."/>
            <person name="Splinter BonDurant S."/>
            <person name="Syed K."/>
            <person name="Yadav J.S."/>
            <person name="Doddapaneni H."/>
            <person name="Subramanian V."/>
            <person name="Lavin J.L."/>
            <person name="Oguiza J.A."/>
            <person name="Perez G."/>
            <person name="Pisabarro A.G."/>
            <person name="Ramirez L."/>
            <person name="Santoyo F."/>
            <person name="Master E."/>
            <person name="Coutinho P.M."/>
            <person name="Henrissat B."/>
            <person name="Lombard V."/>
            <person name="Magnuson J.K."/>
            <person name="Kuees U."/>
            <person name="Hori C."/>
            <person name="Igarashi K."/>
            <person name="Samejima M."/>
            <person name="Held B.W."/>
            <person name="Barry K.W."/>
            <person name="LaButti K.M."/>
            <person name="Lapidus A."/>
            <person name="Lindquist E.A."/>
            <person name="Lucas S.M."/>
            <person name="Riley R."/>
            <person name="Salamov A.A."/>
            <person name="Hoffmeister D."/>
            <person name="Schwenk D."/>
            <person name="Hadar Y."/>
            <person name="Yarden O."/>
            <person name="de Vries R.P."/>
            <person name="Wiebenga A."/>
            <person name="Stenlid J."/>
            <person name="Eastwood D."/>
            <person name="Grigoriev I.V."/>
            <person name="Berka R.M."/>
            <person name="Blanchette R.A."/>
            <person name="Kersten P."/>
            <person name="Martinez A.T."/>
            <person name="Vicuna R."/>
            <person name="Cullen D."/>
        </authorList>
    </citation>
    <scope>NUCLEOTIDE SEQUENCE [LARGE SCALE GENOMIC DNA]</scope>
    <source>
        <strain evidence="1 2">B</strain>
    </source>
</reference>
<dbReference type="Proteomes" id="UP000016930">
    <property type="component" value="Unassembled WGS sequence"/>
</dbReference>
<proteinExistence type="predicted"/>
<protein>
    <submittedName>
        <fullName evidence="1">Uncharacterized protein</fullName>
    </submittedName>
</protein>
<dbReference type="AlphaFoldDB" id="M2RDA2"/>
<gene>
    <name evidence="1" type="ORF">CERSUDRAFT_123849</name>
</gene>
<dbReference type="EMBL" id="KB445797">
    <property type="protein sequence ID" value="EMD36801.1"/>
    <property type="molecule type" value="Genomic_DNA"/>
</dbReference>
<dbReference type="OrthoDB" id="2570975at2759"/>
<evidence type="ECO:0000313" key="2">
    <source>
        <dbReference type="Proteomes" id="UP000016930"/>
    </source>
</evidence>
<accession>M2RDA2</accession>
<name>M2RDA2_CERS8</name>
<sequence>MGAIRVRKHVVLKSKFYVRRIKDTAQRQRHARVHMFGLTIRRNRRAHKRVPIDNMQSFKLSQAGPKTGYAKPIVVTSQYLPNIIPRRLEKMSYPEPSHAKMAPHAGETADLPPKMLRVEWAKLTVPSVGIYKYISVEPPKKLTKILNVSMSDEGVVVSTTHVFAVHNPAPWPPSPTLRLAHRPRYVRTVHLFPIRPVVWLSNCSKLPNFPPTRKIWCRAIKQDARLPPSSLLQFPTIPLRVPSAESFEALQRFLHTHDLLVLLKMLIPILHPDPELKTIEDVWPRFTDDLATCCNRRELAMFARRLLGLWKNMVALQVCEEFAWDGVLKMWDCLVEAIESRNYEEEVVVPSSDMYVCISAEPFQ</sequence>
<evidence type="ECO:0000313" key="1">
    <source>
        <dbReference type="EMBL" id="EMD36801.1"/>
    </source>
</evidence>
<keyword evidence="2" id="KW-1185">Reference proteome</keyword>
<dbReference type="HOGENOM" id="CLU_760768_0_0_1"/>